<evidence type="ECO:0000256" key="2">
    <source>
        <dbReference type="ARBA" id="ARBA00022723"/>
    </source>
</evidence>
<evidence type="ECO:0000256" key="1">
    <source>
        <dbReference type="ARBA" id="ARBA00001968"/>
    </source>
</evidence>
<evidence type="ECO:0000256" key="3">
    <source>
        <dbReference type="SAM" id="MobiDB-lite"/>
    </source>
</evidence>
<dbReference type="GO" id="GO:0046872">
    <property type="term" value="F:metal ion binding"/>
    <property type="evidence" value="ECO:0007669"/>
    <property type="project" value="UniProtKB-KW"/>
</dbReference>
<protein>
    <submittedName>
        <fullName evidence="4">Uncharacterized protein</fullName>
    </submittedName>
</protein>
<feature type="compositionally biased region" description="Polar residues" evidence="3">
    <location>
        <begin position="309"/>
        <end position="321"/>
    </location>
</feature>
<accession>M8C6U7</accession>
<name>M8C6U7_AEGTA</name>
<keyword evidence="2" id="KW-0479">Metal-binding</keyword>
<feature type="region of interest" description="Disordered" evidence="3">
    <location>
        <begin position="309"/>
        <end position="328"/>
    </location>
</feature>
<proteinExistence type="predicted"/>
<dbReference type="ExpressionAtlas" id="M8C6U7">
    <property type="expression patterns" value="baseline"/>
</dbReference>
<reference evidence="4" key="1">
    <citation type="submission" date="2015-06" db="UniProtKB">
        <authorList>
            <consortium name="EnsemblPlants"/>
        </authorList>
    </citation>
    <scope>IDENTIFICATION</scope>
</reference>
<dbReference type="PANTHER" id="PTHR46929:SF16">
    <property type="entry name" value="MYB_SANT-LIKE DOMAIN-CONTAINING PROTEIN"/>
    <property type="match status" value="1"/>
</dbReference>
<evidence type="ECO:0000313" key="4">
    <source>
        <dbReference type="EnsemblPlants" id="EMT10848"/>
    </source>
</evidence>
<dbReference type="AlphaFoldDB" id="M8C6U7"/>
<dbReference type="EnsemblPlants" id="EMT10848">
    <property type="protein sequence ID" value="EMT10848"/>
    <property type="gene ID" value="F775_02689"/>
</dbReference>
<sequence>MYRWALETISRHFNEILRAVLSLSHEFIKLPTPSAEQPEDSRWKWFPDGLGALDGTHVDVRVSALKQGRYRNRKQDVTTNVLGVCDRNMKLLYVLVGWEGSASDSRVLRDAMSRQDAFRVPHGKYYLVDAGYTNGPGFFAPYRSVRYHLKEWAANEDMDLEKKGGRNYLTWTDEMDEAMLNVFVEHYNRGDRAQNGWKPHVYTAVVKNVRAKCNVDITKEMSYQGARLLIDTMSMSARCCQRVVLGGSGSITSLWLIANKDAACYRHKVIKFWDSISLVFSKDHATGTGARTAGESAAEMAAENVNNINTDSTATSSTQTGKEQKRKRYRSDDSIASMLGEKLDNFTSAYKADIAQVAPPEKPSSPEEILDALNAIVGLDDDGLLAAYDILIADDRKFKALMALPERMKKKWILKQINQ</sequence>
<organism evidence="4">
    <name type="scientific">Aegilops tauschii</name>
    <name type="common">Tausch's goatgrass</name>
    <name type="synonym">Aegilops squarrosa</name>
    <dbReference type="NCBI Taxonomy" id="37682"/>
    <lineage>
        <taxon>Eukaryota</taxon>
        <taxon>Viridiplantae</taxon>
        <taxon>Streptophyta</taxon>
        <taxon>Embryophyta</taxon>
        <taxon>Tracheophyta</taxon>
        <taxon>Spermatophyta</taxon>
        <taxon>Magnoliopsida</taxon>
        <taxon>Liliopsida</taxon>
        <taxon>Poales</taxon>
        <taxon>Poaceae</taxon>
        <taxon>BOP clade</taxon>
        <taxon>Pooideae</taxon>
        <taxon>Triticodae</taxon>
        <taxon>Triticeae</taxon>
        <taxon>Triticinae</taxon>
        <taxon>Aegilops</taxon>
    </lineage>
</organism>
<dbReference type="Pfam" id="PF13359">
    <property type="entry name" value="DDE_Tnp_4"/>
    <property type="match status" value="1"/>
</dbReference>
<comment type="cofactor">
    <cofactor evidence="1">
        <name>a divalent metal cation</name>
        <dbReference type="ChEBI" id="CHEBI:60240"/>
    </cofactor>
</comment>
<dbReference type="PANTHER" id="PTHR46929">
    <property type="entry name" value="EXPRESSED PROTEIN"/>
    <property type="match status" value="1"/>
</dbReference>
<dbReference type="InterPro" id="IPR027806">
    <property type="entry name" value="HARBI1_dom"/>
</dbReference>